<dbReference type="SUPFAM" id="SSF116726">
    <property type="entry name" value="TrkA C-terminal domain-like"/>
    <property type="match status" value="2"/>
</dbReference>
<comment type="subcellular location">
    <subcellularLocation>
        <location evidence="1">Membrane</location>
        <topology evidence="1">Multi-pass membrane protein</topology>
    </subcellularLocation>
</comment>
<sequence length="604" mass="66325">MELYLTFGIIAFGIFLFVKEYFTIDTSSLLIMMMFIVTGVLSPEEGFYGFIHPATLTLGCMFVLSSAIFKSGIIDGLSSKIIKIAKIHYLMALLVFSVVTAVLSAFINDAAVVAIMIPLALLVCKETNITPSKLLIPISFAACFGGATTLIGTGANILVSSYAEKSGLEGFGMFEFSKAALVLSAVGFVYLFLIAPFLLPKRTSDEGNKLEEDAENYTTEITLQSNCPDIDKTISKSKLVNDFKAEILTVTRQSEVLDDLSGDFILKEQDNLKILISPEELVNLQQAKGFSINGYNVINDLLNTNRQNNFAHTDDVPNEIIKQIVKVLVPVGSKLAGKSLKELNFKNAYDSTVLAMRQRDETILKNLNQIKIKEGDLLLMHTSQAPLQKLTSQNLVFVISHYQKKTTNLKKAIPAVLITIGVVAAASLNFTSILMSGLIGCLLLLTTNILKPQEAYEAIDWKVIFMMAGVLSMGMALEKTGGSALISHYIFRYLGQLDPRLTLSFVFLVTFLSTNILSSRASAALMTPIVISLASAMQVSERPFLVAVMFACAFTFMTPVCNPTNTMVYTPGNYKFNDYLKVGTPLNIIIWIVASFSIPYFFPF</sequence>
<dbReference type="GO" id="GO:0006813">
    <property type="term" value="P:potassium ion transport"/>
    <property type="evidence" value="ECO:0007669"/>
    <property type="project" value="InterPro"/>
</dbReference>
<feature type="transmembrane region" description="Helical" evidence="7">
    <location>
        <begin position="503"/>
        <end position="531"/>
    </location>
</feature>
<organism evidence="9 10">
    <name type="scientific">Paucihalobacter ruber</name>
    <dbReference type="NCBI Taxonomy" id="2567861"/>
    <lineage>
        <taxon>Bacteria</taxon>
        <taxon>Pseudomonadati</taxon>
        <taxon>Bacteroidota</taxon>
        <taxon>Flavobacteriia</taxon>
        <taxon>Flavobacteriales</taxon>
        <taxon>Flavobacteriaceae</taxon>
        <taxon>Paucihalobacter</taxon>
    </lineage>
</organism>
<dbReference type="EMBL" id="VHIQ01000004">
    <property type="protein sequence ID" value="TPV33398.1"/>
    <property type="molecule type" value="Genomic_DNA"/>
</dbReference>
<dbReference type="PANTHER" id="PTHR43652">
    <property type="entry name" value="BASIC AMINO ACID ANTIPORTER YFCC-RELATED"/>
    <property type="match status" value="1"/>
</dbReference>
<dbReference type="Gene3D" id="3.30.70.1450">
    <property type="entry name" value="Regulator of K+ conductance, C-terminal domain"/>
    <property type="match status" value="2"/>
</dbReference>
<dbReference type="GO" id="GO:0008324">
    <property type="term" value="F:monoatomic cation transmembrane transporter activity"/>
    <property type="evidence" value="ECO:0007669"/>
    <property type="project" value="InterPro"/>
</dbReference>
<feature type="transmembrane region" description="Helical" evidence="7">
    <location>
        <begin position="105"/>
        <end position="123"/>
    </location>
</feature>
<feature type="transmembrane region" description="Helical" evidence="7">
    <location>
        <begin position="582"/>
        <end position="602"/>
    </location>
</feature>
<dbReference type="AlphaFoldDB" id="A0A506PIN5"/>
<dbReference type="InterPro" id="IPR051679">
    <property type="entry name" value="DASS-Related_Transporters"/>
</dbReference>
<feature type="transmembrane region" description="Helical" evidence="7">
    <location>
        <begin position="543"/>
        <end position="561"/>
    </location>
</feature>
<feature type="transmembrane region" description="Helical" evidence="7">
    <location>
        <begin position="465"/>
        <end position="491"/>
    </location>
</feature>
<protein>
    <submittedName>
        <fullName evidence="9">SLC13 family permease</fullName>
    </submittedName>
</protein>
<keyword evidence="6 7" id="KW-0472">Membrane</keyword>
<keyword evidence="4" id="KW-0677">Repeat</keyword>
<accession>A0A506PIN5</accession>
<dbReference type="RefSeq" id="WP_140990360.1">
    <property type="nucleotide sequence ID" value="NZ_VHIQ01000004.1"/>
</dbReference>
<dbReference type="PANTHER" id="PTHR43652:SF2">
    <property type="entry name" value="BASIC AMINO ACID ANTIPORTER YFCC-RELATED"/>
    <property type="match status" value="1"/>
</dbReference>
<name>A0A506PIN5_9FLAO</name>
<evidence type="ECO:0000256" key="2">
    <source>
        <dbReference type="ARBA" id="ARBA00022448"/>
    </source>
</evidence>
<dbReference type="InterPro" id="IPR004680">
    <property type="entry name" value="Cit_transptr-like_dom"/>
</dbReference>
<reference evidence="9 10" key="1">
    <citation type="submission" date="2019-06" db="EMBL/GenBank/DDBJ databases">
        <title>Flavobacteriaceae Paucihalobacterium erythroidium CWB-1, complete genome.</title>
        <authorList>
            <person name="Wu S."/>
        </authorList>
    </citation>
    <scope>NUCLEOTIDE SEQUENCE [LARGE SCALE GENOMIC DNA]</scope>
    <source>
        <strain evidence="9 10">CWB-1</strain>
    </source>
</reference>
<keyword evidence="5 7" id="KW-1133">Transmembrane helix</keyword>
<feature type="domain" description="RCK C-terminal" evidence="8">
    <location>
        <begin position="205"/>
        <end position="290"/>
    </location>
</feature>
<proteinExistence type="predicted"/>
<feature type="transmembrane region" description="Helical" evidence="7">
    <location>
        <begin position="179"/>
        <end position="199"/>
    </location>
</feature>
<evidence type="ECO:0000313" key="9">
    <source>
        <dbReference type="EMBL" id="TPV33398.1"/>
    </source>
</evidence>
<keyword evidence="3 7" id="KW-0812">Transmembrane</keyword>
<evidence type="ECO:0000256" key="6">
    <source>
        <dbReference type="ARBA" id="ARBA00023136"/>
    </source>
</evidence>
<dbReference type="OrthoDB" id="9765532at2"/>
<dbReference type="Pfam" id="PF03600">
    <property type="entry name" value="CitMHS"/>
    <property type="match status" value="1"/>
</dbReference>
<evidence type="ECO:0000256" key="4">
    <source>
        <dbReference type="ARBA" id="ARBA00022737"/>
    </source>
</evidence>
<gene>
    <name evidence="9" type="ORF">FJ651_09935</name>
</gene>
<dbReference type="PROSITE" id="PS51202">
    <property type="entry name" value="RCK_C"/>
    <property type="match status" value="2"/>
</dbReference>
<dbReference type="GO" id="GO:0005886">
    <property type="term" value="C:plasma membrane"/>
    <property type="evidence" value="ECO:0007669"/>
    <property type="project" value="TreeGrafter"/>
</dbReference>
<evidence type="ECO:0000256" key="3">
    <source>
        <dbReference type="ARBA" id="ARBA00022692"/>
    </source>
</evidence>
<feature type="transmembrane region" description="Helical" evidence="7">
    <location>
        <begin position="47"/>
        <end position="69"/>
    </location>
</feature>
<feature type="domain" description="RCK C-terminal" evidence="8">
    <location>
        <begin position="311"/>
        <end position="396"/>
    </location>
</feature>
<evidence type="ECO:0000256" key="5">
    <source>
        <dbReference type="ARBA" id="ARBA00022989"/>
    </source>
</evidence>
<keyword evidence="10" id="KW-1185">Reference proteome</keyword>
<evidence type="ECO:0000313" key="10">
    <source>
        <dbReference type="Proteomes" id="UP000317332"/>
    </source>
</evidence>
<feature type="transmembrane region" description="Helical" evidence="7">
    <location>
        <begin position="412"/>
        <end position="445"/>
    </location>
</feature>
<keyword evidence="2" id="KW-0813">Transport</keyword>
<evidence type="ECO:0000256" key="7">
    <source>
        <dbReference type="SAM" id="Phobius"/>
    </source>
</evidence>
<dbReference type="Pfam" id="PF02080">
    <property type="entry name" value="TrkA_C"/>
    <property type="match status" value="1"/>
</dbReference>
<comment type="caution">
    <text evidence="9">The sequence shown here is derived from an EMBL/GenBank/DDBJ whole genome shotgun (WGS) entry which is preliminary data.</text>
</comment>
<evidence type="ECO:0000259" key="8">
    <source>
        <dbReference type="PROSITE" id="PS51202"/>
    </source>
</evidence>
<feature type="transmembrane region" description="Helical" evidence="7">
    <location>
        <begin position="135"/>
        <end position="159"/>
    </location>
</feature>
<dbReference type="InterPro" id="IPR036721">
    <property type="entry name" value="RCK_C_sf"/>
</dbReference>
<evidence type="ECO:0000256" key="1">
    <source>
        <dbReference type="ARBA" id="ARBA00004141"/>
    </source>
</evidence>
<dbReference type="InterPro" id="IPR006037">
    <property type="entry name" value="RCK_C"/>
</dbReference>
<dbReference type="Proteomes" id="UP000317332">
    <property type="component" value="Unassembled WGS sequence"/>
</dbReference>